<keyword evidence="3 6" id="KW-0238">DNA-binding</keyword>
<dbReference type="EMBL" id="JAUSVP010000010">
    <property type="protein sequence ID" value="MDQ0448735.1"/>
    <property type="molecule type" value="Genomic_DNA"/>
</dbReference>
<dbReference type="Gene3D" id="3.40.190.10">
    <property type="entry name" value="Periplasmic binding protein-like II"/>
    <property type="match status" value="2"/>
</dbReference>
<dbReference type="Gene3D" id="1.10.10.10">
    <property type="entry name" value="Winged helix-like DNA-binding domain superfamily/Winged helix DNA-binding domain"/>
    <property type="match status" value="1"/>
</dbReference>
<keyword evidence="4" id="KW-0804">Transcription</keyword>
<organism evidence="6 7">
    <name type="scientific">Methylobacterium aerolatum</name>
    <dbReference type="NCBI Taxonomy" id="418708"/>
    <lineage>
        <taxon>Bacteria</taxon>
        <taxon>Pseudomonadati</taxon>
        <taxon>Pseudomonadota</taxon>
        <taxon>Alphaproteobacteria</taxon>
        <taxon>Hyphomicrobiales</taxon>
        <taxon>Methylobacteriaceae</taxon>
        <taxon>Methylobacterium</taxon>
    </lineage>
</organism>
<reference evidence="6 7" key="1">
    <citation type="submission" date="2023-07" db="EMBL/GenBank/DDBJ databases">
        <title>Genomic Encyclopedia of Type Strains, Phase IV (KMG-IV): sequencing the most valuable type-strain genomes for metagenomic binning, comparative biology and taxonomic classification.</title>
        <authorList>
            <person name="Goeker M."/>
        </authorList>
    </citation>
    <scope>NUCLEOTIDE SEQUENCE [LARGE SCALE GENOMIC DNA]</scope>
    <source>
        <strain evidence="6 7">DSM 19013</strain>
    </source>
</reference>
<dbReference type="RefSeq" id="WP_238203140.1">
    <property type="nucleotide sequence ID" value="NZ_BPQE01000012.1"/>
</dbReference>
<feature type="domain" description="HTH lysR-type" evidence="5">
    <location>
        <begin position="3"/>
        <end position="61"/>
    </location>
</feature>
<gene>
    <name evidence="6" type="ORF">QO012_003247</name>
</gene>
<dbReference type="InterPro" id="IPR005119">
    <property type="entry name" value="LysR_subst-bd"/>
</dbReference>
<evidence type="ECO:0000256" key="3">
    <source>
        <dbReference type="ARBA" id="ARBA00023125"/>
    </source>
</evidence>
<dbReference type="SUPFAM" id="SSF53850">
    <property type="entry name" value="Periplasmic binding protein-like II"/>
    <property type="match status" value="1"/>
</dbReference>
<dbReference type="PROSITE" id="PS50931">
    <property type="entry name" value="HTH_LYSR"/>
    <property type="match status" value="1"/>
</dbReference>
<dbReference type="CDD" id="cd08412">
    <property type="entry name" value="PBP2_PAO1_like"/>
    <property type="match status" value="1"/>
</dbReference>
<comment type="similarity">
    <text evidence="1">Belongs to the LysR transcriptional regulatory family.</text>
</comment>
<dbReference type="PANTHER" id="PTHR30346">
    <property type="entry name" value="TRANSCRIPTIONAL DUAL REGULATOR HCAR-RELATED"/>
    <property type="match status" value="1"/>
</dbReference>
<dbReference type="GO" id="GO:0003677">
    <property type="term" value="F:DNA binding"/>
    <property type="evidence" value="ECO:0007669"/>
    <property type="project" value="UniProtKB-KW"/>
</dbReference>
<protein>
    <submittedName>
        <fullName evidence="6">DNA-binding transcriptional LysR family regulator</fullName>
    </submittedName>
</protein>
<evidence type="ECO:0000256" key="1">
    <source>
        <dbReference type="ARBA" id="ARBA00009437"/>
    </source>
</evidence>
<dbReference type="SUPFAM" id="SSF46785">
    <property type="entry name" value="Winged helix' DNA-binding domain"/>
    <property type="match status" value="1"/>
</dbReference>
<sequence length="321" mass="35241">MRFTLRQLEYFIAAGETGSITLASERIHISPPSISTAISHLEKELNAQLFVRHHAQGLSLTSAGRALLSEAKRVVAQAEGLYTVASQTSLTVRGSLSVGCMVTLAPMLVPELSQSFMTAYPAVQVSHVEGHQEDLLQGLRRCETDIALIYDLRLADDIEFHPLVSLPPYAVVSEKHRLARQAAVTLQELAEESLVLLDLPLSREYFMALFLNEGLAPRVSARSAHQDVVRTMVANGFGYALFNARPKSNQALDGRGLTSVRIAGEHRSMTIGVATLRELQPSRLVDAFHAHCRAHISRSYIPGMIAPVESERLRREPCEGA</sequence>
<evidence type="ECO:0000256" key="4">
    <source>
        <dbReference type="ARBA" id="ARBA00023163"/>
    </source>
</evidence>
<dbReference type="InterPro" id="IPR000847">
    <property type="entry name" value="LysR_HTH_N"/>
</dbReference>
<keyword evidence="2" id="KW-0805">Transcription regulation</keyword>
<proteinExistence type="inferred from homology"/>
<dbReference type="Pfam" id="PF00126">
    <property type="entry name" value="HTH_1"/>
    <property type="match status" value="1"/>
</dbReference>
<dbReference type="Proteomes" id="UP001231124">
    <property type="component" value="Unassembled WGS sequence"/>
</dbReference>
<accession>A0ABU0I4D3</accession>
<keyword evidence="7" id="KW-1185">Reference proteome</keyword>
<dbReference type="InterPro" id="IPR036390">
    <property type="entry name" value="WH_DNA-bd_sf"/>
</dbReference>
<dbReference type="PANTHER" id="PTHR30346:SF0">
    <property type="entry name" value="HCA OPERON TRANSCRIPTIONAL ACTIVATOR HCAR"/>
    <property type="match status" value="1"/>
</dbReference>
<dbReference type="Pfam" id="PF03466">
    <property type="entry name" value="LysR_substrate"/>
    <property type="match status" value="1"/>
</dbReference>
<name>A0ABU0I4D3_9HYPH</name>
<evidence type="ECO:0000313" key="6">
    <source>
        <dbReference type="EMBL" id="MDQ0448735.1"/>
    </source>
</evidence>
<dbReference type="PRINTS" id="PR00039">
    <property type="entry name" value="HTHLYSR"/>
</dbReference>
<evidence type="ECO:0000313" key="7">
    <source>
        <dbReference type="Proteomes" id="UP001231124"/>
    </source>
</evidence>
<dbReference type="InterPro" id="IPR036388">
    <property type="entry name" value="WH-like_DNA-bd_sf"/>
</dbReference>
<evidence type="ECO:0000256" key="2">
    <source>
        <dbReference type="ARBA" id="ARBA00023015"/>
    </source>
</evidence>
<comment type="caution">
    <text evidence="6">The sequence shown here is derived from an EMBL/GenBank/DDBJ whole genome shotgun (WGS) entry which is preliminary data.</text>
</comment>
<evidence type="ECO:0000259" key="5">
    <source>
        <dbReference type="PROSITE" id="PS50931"/>
    </source>
</evidence>